<comment type="caution">
    <text evidence="1">The sequence shown here is derived from an EMBL/GenBank/DDBJ whole genome shotgun (WGS) entry which is preliminary data.</text>
</comment>
<evidence type="ECO:0000313" key="2">
    <source>
        <dbReference type="Proteomes" id="UP000712600"/>
    </source>
</evidence>
<gene>
    <name evidence="1" type="ORF">F2Q69_00053904</name>
</gene>
<proteinExistence type="predicted"/>
<sequence length="56" mass="6079">MGGRPRQRTGSLSLRDDLNLYTLDPNPKQISMPPLVHLPGCQTQVVTNVSMSSSSP</sequence>
<name>A0A8S9MZX8_BRACR</name>
<reference evidence="1" key="1">
    <citation type="submission" date="2019-12" db="EMBL/GenBank/DDBJ databases">
        <title>Genome sequencing and annotation of Brassica cretica.</title>
        <authorList>
            <person name="Studholme D.J."/>
            <person name="Sarris P."/>
        </authorList>
    </citation>
    <scope>NUCLEOTIDE SEQUENCE</scope>
    <source>
        <strain evidence="1">PFS-109/04</strain>
        <tissue evidence="1">Leaf</tissue>
    </source>
</reference>
<dbReference type="Proteomes" id="UP000712600">
    <property type="component" value="Unassembled WGS sequence"/>
</dbReference>
<protein>
    <submittedName>
        <fullName evidence="1">Uncharacterized protein</fullName>
    </submittedName>
</protein>
<dbReference type="AlphaFoldDB" id="A0A8S9MZX8"/>
<accession>A0A8S9MZX8</accession>
<organism evidence="1 2">
    <name type="scientific">Brassica cretica</name>
    <name type="common">Mustard</name>
    <dbReference type="NCBI Taxonomy" id="69181"/>
    <lineage>
        <taxon>Eukaryota</taxon>
        <taxon>Viridiplantae</taxon>
        <taxon>Streptophyta</taxon>
        <taxon>Embryophyta</taxon>
        <taxon>Tracheophyta</taxon>
        <taxon>Spermatophyta</taxon>
        <taxon>Magnoliopsida</taxon>
        <taxon>eudicotyledons</taxon>
        <taxon>Gunneridae</taxon>
        <taxon>Pentapetalae</taxon>
        <taxon>rosids</taxon>
        <taxon>malvids</taxon>
        <taxon>Brassicales</taxon>
        <taxon>Brassicaceae</taxon>
        <taxon>Brassiceae</taxon>
        <taxon>Brassica</taxon>
    </lineage>
</organism>
<dbReference type="EMBL" id="QGKX02002183">
    <property type="protein sequence ID" value="KAF3488533.1"/>
    <property type="molecule type" value="Genomic_DNA"/>
</dbReference>
<evidence type="ECO:0000313" key="1">
    <source>
        <dbReference type="EMBL" id="KAF3488533.1"/>
    </source>
</evidence>